<dbReference type="Pfam" id="PF03184">
    <property type="entry name" value="DDE_1"/>
    <property type="match status" value="1"/>
</dbReference>
<dbReference type="InterPro" id="IPR050863">
    <property type="entry name" value="CenT-Element_Derived"/>
</dbReference>
<dbReference type="GO" id="GO:0003677">
    <property type="term" value="F:DNA binding"/>
    <property type="evidence" value="ECO:0007669"/>
    <property type="project" value="TreeGrafter"/>
</dbReference>
<name>A0A0F4YI65_RASE3</name>
<keyword evidence="3" id="KW-1185">Reference proteome</keyword>
<dbReference type="AlphaFoldDB" id="A0A0F4YI65"/>
<dbReference type="PANTHER" id="PTHR19303:SF73">
    <property type="entry name" value="PROTEIN PDC2"/>
    <property type="match status" value="1"/>
</dbReference>
<evidence type="ECO:0000313" key="2">
    <source>
        <dbReference type="EMBL" id="KKA17805.1"/>
    </source>
</evidence>
<comment type="caution">
    <text evidence="2">The sequence shown here is derived from an EMBL/GenBank/DDBJ whole genome shotgun (WGS) entry which is preliminary data.</text>
</comment>
<gene>
    <name evidence="2" type="ORF">T310_8250</name>
</gene>
<protein>
    <recommendedName>
        <fullName evidence="1">DDE-1 domain-containing protein</fullName>
    </recommendedName>
</protein>
<proteinExistence type="predicted"/>
<dbReference type="STRING" id="1408163.A0A0F4YI65"/>
<dbReference type="PANTHER" id="PTHR19303">
    <property type="entry name" value="TRANSPOSON"/>
    <property type="match status" value="1"/>
</dbReference>
<dbReference type="InterPro" id="IPR004875">
    <property type="entry name" value="DDE_SF_endonuclease_dom"/>
</dbReference>
<dbReference type="EMBL" id="LASV01000550">
    <property type="protein sequence ID" value="KKA17805.1"/>
    <property type="molecule type" value="Genomic_DNA"/>
</dbReference>
<sequence length="261" mass="30290">MVYWDCKDASCLQATGINIKNLNLVWRSNRKAWMTSEIMKEWLRWFDMRMTGRQVVLLMDNFSAHEAAIASINASPSPLKNTLIIWLPPGSTSQYQPLDQGIIQAWKILWKNNGWGIRVWDIEIKPSIIENCFNKALQERRISGDFSHHEDIQEISSKLEQLRLKSRINDLMDIDQFLNPIDEVVEDSIEQLDDQILAQFGPEIEAESDEEIEVLPRITISEALEALKRLRLYEEQQEEGDSELIKALDRHEKLITGRKAS</sequence>
<dbReference type="GeneID" id="25320510"/>
<dbReference type="GO" id="GO:0005634">
    <property type="term" value="C:nucleus"/>
    <property type="evidence" value="ECO:0007669"/>
    <property type="project" value="TreeGrafter"/>
</dbReference>
<dbReference type="Proteomes" id="UP000053958">
    <property type="component" value="Unassembled WGS sequence"/>
</dbReference>
<dbReference type="OrthoDB" id="125347at2759"/>
<evidence type="ECO:0000259" key="1">
    <source>
        <dbReference type="Pfam" id="PF03184"/>
    </source>
</evidence>
<reference evidence="2 3" key="1">
    <citation type="submission" date="2015-04" db="EMBL/GenBank/DDBJ databases">
        <authorList>
            <person name="Heijne W.H."/>
            <person name="Fedorova N.D."/>
            <person name="Nierman W.C."/>
            <person name="Vollebregt A.W."/>
            <person name="Zhao Z."/>
            <person name="Wu L."/>
            <person name="Kumar M."/>
            <person name="Stam H."/>
            <person name="van den Berg M.A."/>
            <person name="Pel H.J."/>
        </authorList>
    </citation>
    <scope>NUCLEOTIDE SEQUENCE [LARGE SCALE GENOMIC DNA]</scope>
    <source>
        <strain evidence="2 3">CBS 393.64</strain>
    </source>
</reference>
<dbReference type="RefSeq" id="XP_013324417.1">
    <property type="nucleotide sequence ID" value="XM_013468963.1"/>
</dbReference>
<evidence type="ECO:0000313" key="3">
    <source>
        <dbReference type="Proteomes" id="UP000053958"/>
    </source>
</evidence>
<feature type="domain" description="DDE-1" evidence="1">
    <location>
        <begin position="17"/>
        <end position="107"/>
    </location>
</feature>
<accession>A0A0F4YI65</accession>
<organism evidence="2 3">
    <name type="scientific">Rasamsonia emersonii (strain ATCC 16479 / CBS 393.64 / IMI 116815)</name>
    <dbReference type="NCBI Taxonomy" id="1408163"/>
    <lineage>
        <taxon>Eukaryota</taxon>
        <taxon>Fungi</taxon>
        <taxon>Dikarya</taxon>
        <taxon>Ascomycota</taxon>
        <taxon>Pezizomycotina</taxon>
        <taxon>Eurotiomycetes</taxon>
        <taxon>Eurotiomycetidae</taxon>
        <taxon>Eurotiales</taxon>
        <taxon>Trichocomaceae</taxon>
        <taxon>Rasamsonia</taxon>
    </lineage>
</organism>